<sequence>KQFLVEAIDLFIESKNFEKLADSWKSLGLTYQTDLMENSEHPSHIVNAYKTAIEFYKKGKSNKKQALTEFDLGQVLLSHSENNEAIRYLTSAYFFFSNQNDFDYTVTLSLQLGRMHLETGKKSKAKHFFNQGLTIMKKNGVHMDSIEQLQTTINSLNI</sequence>
<reference evidence="1" key="1">
    <citation type="journal article" date="2014" name="Front. Microbiol.">
        <title>High frequency of phylogenetically diverse reductive dehalogenase-homologous genes in deep subseafloor sedimentary metagenomes.</title>
        <authorList>
            <person name="Kawai M."/>
            <person name="Futagami T."/>
            <person name="Toyoda A."/>
            <person name="Takaki Y."/>
            <person name="Nishi S."/>
            <person name="Hori S."/>
            <person name="Arai W."/>
            <person name="Tsubouchi T."/>
            <person name="Morono Y."/>
            <person name="Uchiyama I."/>
            <person name="Ito T."/>
            <person name="Fujiyama A."/>
            <person name="Inagaki F."/>
            <person name="Takami H."/>
        </authorList>
    </citation>
    <scope>NUCLEOTIDE SEQUENCE</scope>
    <source>
        <strain evidence="1">Expedition CK06-06</strain>
    </source>
</reference>
<dbReference type="SUPFAM" id="SSF48452">
    <property type="entry name" value="TPR-like"/>
    <property type="match status" value="1"/>
</dbReference>
<dbReference type="Gene3D" id="1.25.40.10">
    <property type="entry name" value="Tetratricopeptide repeat domain"/>
    <property type="match status" value="1"/>
</dbReference>
<protein>
    <recommendedName>
        <fullName evidence="2">MalT-like TPR region domain-containing protein</fullName>
    </recommendedName>
</protein>
<comment type="caution">
    <text evidence="1">The sequence shown here is derived from an EMBL/GenBank/DDBJ whole genome shotgun (WGS) entry which is preliminary data.</text>
</comment>
<name>X1A3P3_9ZZZZ</name>
<gene>
    <name evidence="1" type="ORF">S01H4_32993</name>
</gene>
<dbReference type="EMBL" id="BART01017310">
    <property type="protein sequence ID" value="GAG76389.1"/>
    <property type="molecule type" value="Genomic_DNA"/>
</dbReference>
<proteinExistence type="predicted"/>
<dbReference type="AlphaFoldDB" id="X1A3P3"/>
<evidence type="ECO:0008006" key="2">
    <source>
        <dbReference type="Google" id="ProtNLM"/>
    </source>
</evidence>
<feature type="non-terminal residue" evidence="1">
    <location>
        <position position="1"/>
    </location>
</feature>
<organism evidence="1">
    <name type="scientific">marine sediment metagenome</name>
    <dbReference type="NCBI Taxonomy" id="412755"/>
    <lineage>
        <taxon>unclassified sequences</taxon>
        <taxon>metagenomes</taxon>
        <taxon>ecological metagenomes</taxon>
    </lineage>
</organism>
<dbReference type="InterPro" id="IPR011990">
    <property type="entry name" value="TPR-like_helical_dom_sf"/>
</dbReference>
<evidence type="ECO:0000313" key="1">
    <source>
        <dbReference type="EMBL" id="GAG76389.1"/>
    </source>
</evidence>
<accession>X1A3P3</accession>